<proteinExistence type="predicted"/>
<name>A0A6B9SVP4_9CAUD</name>
<protein>
    <submittedName>
        <fullName evidence="1">Uncharacterized protein</fullName>
    </submittedName>
</protein>
<reference evidence="1 2" key="1">
    <citation type="submission" date="2019-12" db="EMBL/GenBank/DDBJ databases">
        <authorList>
            <person name="Harris M."/>
            <person name="Ho T.C."/>
            <person name="Fruchtman H."/>
            <person name="Garin M."/>
            <person name="Kubatin V."/>
            <person name="Lu T."/>
            <person name="Xue L."/>
            <person name="Marr M.T."/>
        </authorList>
    </citation>
    <scope>NUCLEOTIDE SEQUENCE [LARGE SCALE GENOMIC DNA]</scope>
</reference>
<dbReference type="Proteomes" id="UP000464957">
    <property type="component" value="Segment"/>
</dbReference>
<sequence length="144" mass="16983">MIYRFWKTPDNICLIEMTDDRANEGTRAYMTDMHDLYEEEHGRYMLLGHVHSWGTVDFTTYDIRELRCLGSIETEELTLSAQDKSVLSRTVGKEGFDYAMLHYSDYQSVEYNVVESREFHALRNNLINARTELETWLQLQGIVE</sequence>
<accession>A0A6B9SVP4</accession>
<gene>
    <name evidence="1" type="ORF">VH12019_00041</name>
</gene>
<evidence type="ECO:0000313" key="1">
    <source>
        <dbReference type="EMBL" id="QHJ74368.1"/>
    </source>
</evidence>
<dbReference type="EMBL" id="MN794232">
    <property type="protein sequence ID" value="QHJ74368.1"/>
    <property type="molecule type" value="Genomic_DNA"/>
</dbReference>
<evidence type="ECO:0000313" key="2">
    <source>
        <dbReference type="Proteomes" id="UP000464957"/>
    </source>
</evidence>
<organism evidence="1 2">
    <name type="scientific">Vibrio phage VH1_2019</name>
    <dbReference type="NCBI Taxonomy" id="2686307"/>
    <lineage>
        <taxon>Viruses</taxon>
        <taxon>Duplodnaviria</taxon>
        <taxon>Heunggongvirae</taxon>
        <taxon>Uroviricota</taxon>
        <taxon>Caudoviricetes</taxon>
        <taxon>Pantevenvirales</taxon>
        <taxon>Straboviridae</taxon>
        <taxon>Schizotequatrovirus</taxon>
        <taxon>Schizotequatrovirus KVP40</taxon>
    </lineage>
</organism>